<sequence length="63" mass="7397">MRYDPPRKNLDRHRFYRDQCRISDAIIAATLLTRPPHFRRPGERPIMPRWVNHSSGRLGAVSG</sequence>
<name>A0ABP6T4T3_9ACTN</name>
<feature type="region of interest" description="Disordered" evidence="1">
    <location>
        <begin position="39"/>
        <end position="63"/>
    </location>
</feature>
<keyword evidence="3" id="KW-1185">Reference proteome</keyword>
<dbReference type="EMBL" id="BAAAYN010000034">
    <property type="protein sequence ID" value="GAA3391645.1"/>
    <property type="molecule type" value="Genomic_DNA"/>
</dbReference>
<evidence type="ECO:0000313" key="3">
    <source>
        <dbReference type="Proteomes" id="UP001501676"/>
    </source>
</evidence>
<evidence type="ECO:0000256" key="1">
    <source>
        <dbReference type="SAM" id="MobiDB-lite"/>
    </source>
</evidence>
<dbReference type="RefSeq" id="WP_345730674.1">
    <property type="nucleotide sequence ID" value="NZ_BAAAYN010000034.1"/>
</dbReference>
<reference evidence="3" key="1">
    <citation type="journal article" date="2019" name="Int. J. Syst. Evol. Microbiol.">
        <title>The Global Catalogue of Microorganisms (GCM) 10K type strain sequencing project: providing services to taxonomists for standard genome sequencing and annotation.</title>
        <authorList>
            <consortium name="The Broad Institute Genomics Platform"/>
            <consortium name="The Broad Institute Genome Sequencing Center for Infectious Disease"/>
            <person name="Wu L."/>
            <person name="Ma J."/>
        </authorList>
    </citation>
    <scope>NUCLEOTIDE SEQUENCE [LARGE SCALE GENOMIC DNA]</scope>
    <source>
        <strain evidence="3">JCM 9458</strain>
    </source>
</reference>
<evidence type="ECO:0000313" key="2">
    <source>
        <dbReference type="EMBL" id="GAA3391645.1"/>
    </source>
</evidence>
<comment type="caution">
    <text evidence="2">The sequence shown here is derived from an EMBL/GenBank/DDBJ whole genome shotgun (WGS) entry which is preliminary data.</text>
</comment>
<dbReference type="Proteomes" id="UP001501676">
    <property type="component" value="Unassembled WGS sequence"/>
</dbReference>
<proteinExistence type="predicted"/>
<gene>
    <name evidence="2" type="ORF">GCM10020369_50350</name>
</gene>
<organism evidence="2 3">
    <name type="scientific">Cryptosporangium minutisporangium</name>
    <dbReference type="NCBI Taxonomy" id="113569"/>
    <lineage>
        <taxon>Bacteria</taxon>
        <taxon>Bacillati</taxon>
        <taxon>Actinomycetota</taxon>
        <taxon>Actinomycetes</taxon>
        <taxon>Cryptosporangiales</taxon>
        <taxon>Cryptosporangiaceae</taxon>
        <taxon>Cryptosporangium</taxon>
    </lineage>
</organism>
<protein>
    <submittedName>
        <fullName evidence="2">Uncharacterized protein</fullName>
    </submittedName>
</protein>
<accession>A0ABP6T4T3</accession>